<evidence type="ECO:0000256" key="2">
    <source>
        <dbReference type="ARBA" id="ARBA00022777"/>
    </source>
</evidence>
<dbReference type="Proteomes" id="UP001172645">
    <property type="component" value="Unassembled WGS sequence"/>
</dbReference>
<keyword evidence="2" id="KW-0418">Kinase</keyword>
<evidence type="ECO:0000259" key="3">
    <source>
        <dbReference type="Pfam" id="PF07804"/>
    </source>
</evidence>
<sequence>MGIEHRPRQGPHQIIDVAGWEVDPDNPYYPEGKQPKKLLISPSDRLPPFLLPTHKYLFKTPTGWQEKQIWSELIAYELSRAVGVSVPPCFLARDSSEGHLGVLVEFFYGYKGEELPRFIPGSDFVHAWLSSNYDRKRGRPHAVRANLTIARSLGISNYKEWWANAFLFDAIIGNVDRHPDNWGLLASAIVGNNFNYSMAPLFDNGSSLSYGEPDDQLARYQDLDAYIRRGRHHCAWDGGPKGDRHVELCKLFFETYKPAGVAEEFMIRFTNDAIDDVLGWCRNFESPVEFSAVRADFLRALMIRRRELLTALCADNA</sequence>
<comment type="caution">
    <text evidence="4">The sequence shown here is derived from an EMBL/GenBank/DDBJ whole genome shotgun (WGS) entry which is preliminary data.</text>
</comment>
<dbReference type="EMBL" id="JARFYM010000020">
    <property type="protein sequence ID" value="MDL2401589.1"/>
    <property type="molecule type" value="Genomic_DNA"/>
</dbReference>
<keyword evidence="1" id="KW-0808">Transferase</keyword>
<evidence type="ECO:0000313" key="5">
    <source>
        <dbReference type="Proteomes" id="UP001172645"/>
    </source>
</evidence>
<name>A0ABT7JZ14_9HYPH</name>
<feature type="domain" description="HipA-like C-terminal" evidence="3">
    <location>
        <begin position="52"/>
        <end position="217"/>
    </location>
</feature>
<dbReference type="Gene3D" id="1.10.1070.20">
    <property type="match status" value="1"/>
</dbReference>
<dbReference type="RefSeq" id="WP_285870821.1">
    <property type="nucleotide sequence ID" value="NZ_JARFYM010000020.1"/>
</dbReference>
<gene>
    <name evidence="4" type="ORF">PY649_22010</name>
</gene>
<keyword evidence="5" id="KW-1185">Reference proteome</keyword>
<evidence type="ECO:0000256" key="1">
    <source>
        <dbReference type="ARBA" id="ARBA00022679"/>
    </source>
</evidence>
<reference evidence="4" key="1">
    <citation type="submission" date="2023-06" db="EMBL/GenBank/DDBJ databases">
        <title>Phylogenetic Diversity of Rhizobium strains.</title>
        <authorList>
            <person name="Moura F.T."/>
            <person name="Helene L.C.F."/>
            <person name="Hungria M."/>
        </authorList>
    </citation>
    <scope>NUCLEOTIDE SEQUENCE</scope>
    <source>
        <strain evidence="4">CCGE526</strain>
    </source>
</reference>
<dbReference type="Pfam" id="PF07804">
    <property type="entry name" value="HipA_C"/>
    <property type="match status" value="1"/>
</dbReference>
<organism evidence="4 5">
    <name type="scientific">Rhizobium mayense</name>
    <dbReference type="NCBI Taxonomy" id="1312184"/>
    <lineage>
        <taxon>Bacteria</taxon>
        <taxon>Pseudomonadati</taxon>
        <taxon>Pseudomonadota</taxon>
        <taxon>Alphaproteobacteria</taxon>
        <taxon>Hyphomicrobiales</taxon>
        <taxon>Rhizobiaceae</taxon>
        <taxon>Rhizobium/Agrobacterium group</taxon>
        <taxon>Rhizobium</taxon>
    </lineage>
</organism>
<accession>A0ABT7JZ14</accession>
<protein>
    <submittedName>
        <fullName evidence="4">HipA domain-containing protein</fullName>
    </submittedName>
</protein>
<proteinExistence type="predicted"/>
<evidence type="ECO:0000313" key="4">
    <source>
        <dbReference type="EMBL" id="MDL2401589.1"/>
    </source>
</evidence>
<dbReference type="InterPro" id="IPR012893">
    <property type="entry name" value="HipA-like_C"/>
</dbReference>